<feature type="compositionally biased region" description="Polar residues" evidence="1">
    <location>
        <begin position="332"/>
        <end position="341"/>
    </location>
</feature>
<proteinExistence type="predicted"/>
<accession>A0AAJ0F337</accession>
<keyword evidence="3" id="KW-1185">Reference proteome</keyword>
<evidence type="ECO:0000256" key="1">
    <source>
        <dbReference type="SAM" id="MobiDB-lite"/>
    </source>
</evidence>
<feature type="compositionally biased region" description="Polar residues" evidence="1">
    <location>
        <begin position="188"/>
        <end position="199"/>
    </location>
</feature>
<reference evidence="2" key="1">
    <citation type="submission" date="2023-06" db="EMBL/GenBank/DDBJ databases">
        <title>Genome-scale phylogeny and comparative genomics of the fungal order Sordariales.</title>
        <authorList>
            <consortium name="Lawrence Berkeley National Laboratory"/>
            <person name="Hensen N."/>
            <person name="Bonometti L."/>
            <person name="Westerberg I."/>
            <person name="Brannstrom I.O."/>
            <person name="Guillou S."/>
            <person name="Cros-Aarteil S."/>
            <person name="Calhoun S."/>
            <person name="Haridas S."/>
            <person name="Kuo A."/>
            <person name="Mondo S."/>
            <person name="Pangilinan J."/>
            <person name="Riley R."/>
            <person name="Labutti K."/>
            <person name="Andreopoulos B."/>
            <person name="Lipzen A."/>
            <person name="Chen C."/>
            <person name="Yanf M."/>
            <person name="Daum C."/>
            <person name="Ng V."/>
            <person name="Clum A."/>
            <person name="Steindorff A."/>
            <person name="Ohm R."/>
            <person name="Martin F."/>
            <person name="Silar P."/>
            <person name="Natvig D."/>
            <person name="Lalanne C."/>
            <person name="Gautier V."/>
            <person name="Ament-Velasquez S.L."/>
            <person name="Kruys A."/>
            <person name="Hutchinson M.I."/>
            <person name="Powell A.J."/>
            <person name="Barry K."/>
            <person name="Miller A.N."/>
            <person name="Grigoriev I.V."/>
            <person name="Debuchy R."/>
            <person name="Gladieux P."/>
            <person name="Thoren M.H."/>
            <person name="Johannesson H."/>
        </authorList>
    </citation>
    <scope>NUCLEOTIDE SEQUENCE</scope>
    <source>
        <strain evidence="2">PSN4</strain>
    </source>
</reference>
<comment type="caution">
    <text evidence="2">The sequence shown here is derived from an EMBL/GenBank/DDBJ whole genome shotgun (WGS) entry which is preliminary data.</text>
</comment>
<evidence type="ECO:0000313" key="3">
    <source>
        <dbReference type="Proteomes" id="UP001239445"/>
    </source>
</evidence>
<dbReference type="Proteomes" id="UP001239445">
    <property type="component" value="Unassembled WGS sequence"/>
</dbReference>
<dbReference type="AlphaFoldDB" id="A0AAJ0F337"/>
<feature type="compositionally biased region" description="Pro residues" evidence="1">
    <location>
        <begin position="203"/>
        <end position="220"/>
    </location>
</feature>
<dbReference type="EMBL" id="MU839838">
    <property type="protein sequence ID" value="KAK1753041.1"/>
    <property type="molecule type" value="Genomic_DNA"/>
</dbReference>
<organism evidence="2 3">
    <name type="scientific">Echria macrotheca</name>
    <dbReference type="NCBI Taxonomy" id="438768"/>
    <lineage>
        <taxon>Eukaryota</taxon>
        <taxon>Fungi</taxon>
        <taxon>Dikarya</taxon>
        <taxon>Ascomycota</taxon>
        <taxon>Pezizomycotina</taxon>
        <taxon>Sordariomycetes</taxon>
        <taxon>Sordariomycetidae</taxon>
        <taxon>Sordariales</taxon>
        <taxon>Schizotheciaceae</taxon>
        <taxon>Echria</taxon>
    </lineage>
</organism>
<feature type="compositionally biased region" description="Low complexity" evidence="1">
    <location>
        <begin position="355"/>
        <end position="366"/>
    </location>
</feature>
<feature type="region of interest" description="Disordered" evidence="1">
    <location>
        <begin position="188"/>
        <end position="510"/>
    </location>
</feature>
<name>A0AAJ0F337_9PEZI</name>
<feature type="compositionally biased region" description="Pro residues" evidence="1">
    <location>
        <begin position="452"/>
        <end position="463"/>
    </location>
</feature>
<protein>
    <submittedName>
        <fullName evidence="2">Uncharacterized protein</fullName>
    </submittedName>
</protein>
<sequence>MNNNADQRSGGGGPSGSAPNEGEEMRGGGGPSGQRRGESSSSRAPSSWEDRQARRRGQLFEESPFGDESGVVLPPADDWLPSGGVGGGMGGGMGAGPLGSPAQGGPMPPLSMFTVQTDGVPSGNRGCVERIHVNRVGTEPSRAAAAANHRRAPAGVVHRGDCVVGDGDILGGAACPVHPRAVYSSRTLGSITPSSSSVAGPSIPTPAPHPAPPPLPPRRPVTPVAAPTPQDPGMVSRWSPDTPPPKSRARRVLDALKKPFGRKSKGGNEGAAQGDTQRAAGSGSVLGLPSVGGGGGRGSSSTSQEAAAASGAAGAPSGWTPTGGRERRPTTSHTHNTSGASRPSIFLVGGRPRTASSSSMGGRSASVQISHPMPVPAQARQHGGSGDGPALPPTGWLSAAAEGFGAAGPSRPAPAPPLRSPRRLASGVLPRQRSAMTLSSSVARDHSMIPTPSSPVPPPIPPRHPGRLLRTPASTGMLAASRFMSQGGDPEREDEEEESPKGKGKGKATD</sequence>
<feature type="compositionally biased region" description="Low complexity" evidence="1">
    <location>
        <begin position="299"/>
        <end position="323"/>
    </location>
</feature>
<feature type="region of interest" description="Disordered" evidence="1">
    <location>
        <begin position="1"/>
        <end position="78"/>
    </location>
</feature>
<gene>
    <name evidence="2" type="ORF">QBC47DRAFT_362876</name>
</gene>
<evidence type="ECO:0000313" key="2">
    <source>
        <dbReference type="EMBL" id="KAK1753041.1"/>
    </source>
</evidence>